<keyword evidence="4" id="KW-0812">Transmembrane</keyword>
<keyword evidence="4" id="KW-1133">Transmembrane helix</keyword>
<dbReference type="PROSITE" id="PS00041">
    <property type="entry name" value="HTH_ARAC_FAMILY_1"/>
    <property type="match status" value="1"/>
</dbReference>
<dbReference type="InterPro" id="IPR009057">
    <property type="entry name" value="Homeodomain-like_sf"/>
</dbReference>
<keyword evidence="7" id="KW-1185">Reference proteome</keyword>
<keyword evidence="3" id="KW-0804">Transcription</keyword>
<sequence length="750" mass="85816">MPKLKMIANKGLLQIFFALLLVAIIMFVSNYLVYKNSITGIYNQVSENNKLVVKNMIRDFDDSFKDINDVIYSIQQLPYGAWSDDGTADLHGMYMTAKDMKTIASSTDFIEDVVVFHRGSDLAITLNGTIRLEELMPNRFGHPSYNLDYWKSLTRSKHPFRVLPSQWYTEKDGSAEKRRRLIPVLGSNHIYDSNILVFLNYDKLLRHVNQESMMKGTSLIVMDQDRNIILNTEENWDLVDMLYELNFNGSPEATLKRNDYVYNLFKSDFNGFIYINKAPYRFADLNAVGDANRQIMAVAIACALVLSMLLSFYLYRPVQNLRKLLGGRDDKGADYLNIRTGIVKIQEENESFKHQLDLFRLEMRRAAFLNALHESPVSRETELKMQRYFAEFYRERHFVLTLIRVRPKAGGDDSPSAPALDETAAFLQAELAERLEEAYVFPLAQGTFAATIALKRPSDREQAVKQLRGFLNKTMLEEWQSYFADAAVSRSYAAETANVRRAYVEAADAFAYRNVHADDAVVDVHSIRYTWKVYAPPDEIEKASHSLFIGNADESVRIAGGLLEQNMQRHVHVHQLATVARTVFYGLLKHVETSDMETKAVVALEMEFNRSVDAAAGYEDIRDALFRAIRVIAEAGKPGAKSKLDPTSIAQYIERNYMGNLHLDHMAEQLETTPKYFSNYFKKTFGVNFVEYLNKVRLAHAKELLKNTELSIAEIGEKTGYLNSSTFTSTFKKYYGISPSEYRKNKQLLP</sequence>
<dbReference type="InterPro" id="IPR020449">
    <property type="entry name" value="Tscrpt_reg_AraC-type_HTH"/>
</dbReference>
<evidence type="ECO:0000256" key="2">
    <source>
        <dbReference type="ARBA" id="ARBA00023125"/>
    </source>
</evidence>
<dbReference type="Pfam" id="PF12833">
    <property type="entry name" value="HTH_18"/>
    <property type="match status" value="1"/>
</dbReference>
<dbReference type="PROSITE" id="PS01124">
    <property type="entry name" value="HTH_ARAC_FAMILY_2"/>
    <property type="match status" value="1"/>
</dbReference>
<feature type="domain" description="HTH araC/xylS-type" evidence="5">
    <location>
        <begin position="647"/>
        <end position="745"/>
    </location>
</feature>
<evidence type="ECO:0000256" key="4">
    <source>
        <dbReference type="SAM" id="Phobius"/>
    </source>
</evidence>
<organism evidence="6 7">
    <name type="scientific">Paenibacillus flagellatus</name>
    <dbReference type="NCBI Taxonomy" id="2211139"/>
    <lineage>
        <taxon>Bacteria</taxon>
        <taxon>Bacillati</taxon>
        <taxon>Bacillota</taxon>
        <taxon>Bacilli</taxon>
        <taxon>Bacillales</taxon>
        <taxon>Paenibacillaceae</taxon>
        <taxon>Paenibacillus</taxon>
    </lineage>
</organism>
<dbReference type="SUPFAM" id="SSF46689">
    <property type="entry name" value="Homeodomain-like"/>
    <property type="match status" value="2"/>
</dbReference>
<feature type="transmembrane region" description="Helical" evidence="4">
    <location>
        <begin position="12"/>
        <end position="34"/>
    </location>
</feature>
<evidence type="ECO:0000313" key="7">
    <source>
        <dbReference type="Proteomes" id="UP000247476"/>
    </source>
</evidence>
<reference evidence="6 7" key="1">
    <citation type="submission" date="2018-05" db="EMBL/GenBank/DDBJ databases">
        <title>Paenibacillus flagellatus sp. nov., isolated from selenium mineral soil.</title>
        <authorList>
            <person name="Dai X."/>
        </authorList>
    </citation>
    <scope>NUCLEOTIDE SEQUENCE [LARGE SCALE GENOMIC DNA]</scope>
    <source>
        <strain evidence="6 7">DXL2</strain>
    </source>
</reference>
<keyword evidence="4" id="KW-0472">Membrane</keyword>
<dbReference type="OrthoDB" id="2486005at2"/>
<dbReference type="AlphaFoldDB" id="A0A2V5KG34"/>
<proteinExistence type="predicted"/>
<dbReference type="GO" id="GO:0043565">
    <property type="term" value="F:sequence-specific DNA binding"/>
    <property type="evidence" value="ECO:0007669"/>
    <property type="project" value="InterPro"/>
</dbReference>
<accession>A0A2V5KG34</accession>
<dbReference type="InterPro" id="IPR018060">
    <property type="entry name" value="HTH_AraC"/>
</dbReference>
<dbReference type="SMART" id="SM00342">
    <property type="entry name" value="HTH_ARAC"/>
    <property type="match status" value="1"/>
</dbReference>
<gene>
    <name evidence="6" type="ORF">DLM86_19215</name>
</gene>
<evidence type="ECO:0000259" key="5">
    <source>
        <dbReference type="PROSITE" id="PS01124"/>
    </source>
</evidence>
<evidence type="ECO:0000313" key="6">
    <source>
        <dbReference type="EMBL" id="PYI53120.1"/>
    </source>
</evidence>
<comment type="caution">
    <text evidence="6">The sequence shown here is derived from an EMBL/GenBank/DDBJ whole genome shotgun (WGS) entry which is preliminary data.</text>
</comment>
<dbReference type="PRINTS" id="PR00032">
    <property type="entry name" value="HTHARAC"/>
</dbReference>
<feature type="transmembrane region" description="Helical" evidence="4">
    <location>
        <begin position="295"/>
        <end position="315"/>
    </location>
</feature>
<name>A0A2V5KG34_9BACL</name>
<dbReference type="Gene3D" id="1.10.10.60">
    <property type="entry name" value="Homeodomain-like"/>
    <property type="match status" value="2"/>
</dbReference>
<dbReference type="GO" id="GO:0003700">
    <property type="term" value="F:DNA-binding transcription factor activity"/>
    <property type="evidence" value="ECO:0007669"/>
    <property type="project" value="InterPro"/>
</dbReference>
<evidence type="ECO:0000256" key="3">
    <source>
        <dbReference type="ARBA" id="ARBA00023163"/>
    </source>
</evidence>
<protein>
    <submittedName>
        <fullName evidence="6">AraC family transcriptional regulator</fullName>
    </submittedName>
</protein>
<evidence type="ECO:0000256" key="1">
    <source>
        <dbReference type="ARBA" id="ARBA00023015"/>
    </source>
</evidence>
<dbReference type="PANTHER" id="PTHR43280">
    <property type="entry name" value="ARAC-FAMILY TRANSCRIPTIONAL REGULATOR"/>
    <property type="match status" value="1"/>
</dbReference>
<dbReference type="EMBL" id="QJVJ01000008">
    <property type="protein sequence ID" value="PYI53120.1"/>
    <property type="molecule type" value="Genomic_DNA"/>
</dbReference>
<dbReference type="InterPro" id="IPR018062">
    <property type="entry name" value="HTH_AraC-typ_CS"/>
</dbReference>
<dbReference type="RefSeq" id="WP_110841668.1">
    <property type="nucleotide sequence ID" value="NZ_QJVJ01000008.1"/>
</dbReference>
<keyword evidence="1" id="KW-0805">Transcription regulation</keyword>
<dbReference type="PANTHER" id="PTHR43280:SF28">
    <property type="entry name" value="HTH-TYPE TRANSCRIPTIONAL ACTIVATOR RHAS"/>
    <property type="match status" value="1"/>
</dbReference>
<keyword evidence="2" id="KW-0238">DNA-binding</keyword>
<dbReference type="Proteomes" id="UP000247476">
    <property type="component" value="Unassembled WGS sequence"/>
</dbReference>